<dbReference type="KEGG" id="amt:Amet_0990"/>
<dbReference type="Proteomes" id="UP000001572">
    <property type="component" value="Chromosome"/>
</dbReference>
<evidence type="ECO:0000256" key="5">
    <source>
        <dbReference type="ARBA" id="ARBA00022729"/>
    </source>
</evidence>
<dbReference type="Gene3D" id="2.20.25.90">
    <property type="entry name" value="ADC-like domains"/>
    <property type="match status" value="1"/>
</dbReference>
<keyword evidence="5" id="KW-0732">Signal</keyword>
<dbReference type="Gene3D" id="3.40.228.10">
    <property type="entry name" value="Dimethylsulfoxide Reductase, domain 2"/>
    <property type="match status" value="1"/>
</dbReference>
<sequence length="853" mass="95703">MKLTRRTFLGSSIALTIATAFGLSGCSKKPETLQETEGTGVEVQKLAEGQWKASGCLGCTSWCAKQVYMVDGRAIKIQGHPDSKVHGANDCPRAHLAVQQVYDADRIKQPMKRTNPKKGKNEDPGFVPISWDEAMELFADKIMELRNNDETHKFGLFRGRYTNINDLFYGNLPKIIGSPNNISHSSICAEAEKFGPYYTQGYWNYRDYDVRNTKYIICWGVDPLCSNRQVSHYLNVFGELLEKGVKIATIDPKHSATAAKSHVWMPVKPGQDGALATAMAHVILTEGLWSREFVGEFKDGENHFVAGNTVDEDNFEENHTYGITKWWNLELKDRTPEWAEAICGVDAATIRKVATDFANAAPQALVFMGGGSNMQVRGGYNSMAVHALNGLVGSAEHEGGTITGRSPKLNGFTKPDDFMDEMAQKNTKMQKIDQRGYKEFPALKDGKSGGGVVTNRVADAILAEDPYLPKVMIGYFCNFNYSCTETERWNKAMEKIEFFAHCVTHYSEMGHFADLLLPSTHHMFEQMSAAAQKGNGFTHLWIAERLIEPFYDVKNPESEIPWMLAEKLEEKGFGNLMDYLKTFKDPETDKEPTNGLELELHAFKIRTQPIWDPAEYAETGNNGTKYNSWDEFIQAGIWNSDAYEFKKLWSNMPTETGKFEFYSETLKKALAGHAEKHNTDIDDILATCKYDVVGERAFIPHYEEPYMVGTESEYPFAFIDSKSRLTREGRAANCSWFQEFKDVDAGDVKWGDCIKMNPEDAAKLGLQDGELVKVTSPTGEMTTTLKTWVALRPGTVQKNFGQGHWAMGHVAAEDFEGRVARGANSNDMIPSEFERLSGSTAYYGSFRVRIEKA</sequence>
<feature type="domain" description="4Fe-4S Mo/W bis-MGD-type" evidence="9">
    <location>
        <begin position="49"/>
        <end position="105"/>
    </location>
</feature>
<keyword evidence="4" id="KW-0479">Metal-binding</keyword>
<dbReference type="STRING" id="293826.Amet_0990"/>
<keyword evidence="3" id="KW-0500">Molybdenum</keyword>
<dbReference type="EMBL" id="CP000724">
    <property type="protein sequence ID" value="ABR47207.1"/>
    <property type="molecule type" value="Genomic_DNA"/>
</dbReference>
<dbReference type="PROSITE" id="PS51257">
    <property type="entry name" value="PROKAR_LIPOPROTEIN"/>
    <property type="match status" value="1"/>
</dbReference>
<dbReference type="InterPro" id="IPR009010">
    <property type="entry name" value="Asp_de-COase-like_dom_sf"/>
</dbReference>
<name>A6TLY9_ALKMQ</name>
<evidence type="ECO:0000256" key="4">
    <source>
        <dbReference type="ARBA" id="ARBA00022723"/>
    </source>
</evidence>
<dbReference type="InterPro" id="IPR050612">
    <property type="entry name" value="Prok_Mopterin_Oxidored"/>
</dbReference>
<dbReference type="Pfam" id="PF01568">
    <property type="entry name" value="Molydop_binding"/>
    <property type="match status" value="1"/>
</dbReference>
<evidence type="ECO:0000313" key="10">
    <source>
        <dbReference type="EMBL" id="ABR47207.1"/>
    </source>
</evidence>
<dbReference type="Pfam" id="PF00384">
    <property type="entry name" value="Molybdopterin"/>
    <property type="match status" value="1"/>
</dbReference>
<evidence type="ECO:0000259" key="9">
    <source>
        <dbReference type="PROSITE" id="PS51669"/>
    </source>
</evidence>
<evidence type="ECO:0000256" key="7">
    <source>
        <dbReference type="ARBA" id="ARBA00023004"/>
    </source>
</evidence>
<dbReference type="Gene3D" id="2.40.40.20">
    <property type="match status" value="1"/>
</dbReference>
<dbReference type="SMART" id="SM00926">
    <property type="entry name" value="Molybdop_Fe4S4"/>
    <property type="match status" value="1"/>
</dbReference>
<keyword evidence="11" id="KW-1185">Reference proteome</keyword>
<reference evidence="11" key="1">
    <citation type="journal article" date="2016" name="Genome Announc.">
        <title>Complete genome sequence of Alkaliphilus metalliredigens strain QYMF, an alkaliphilic and metal-reducing bacterium isolated from borax-contaminated leachate ponds.</title>
        <authorList>
            <person name="Hwang C."/>
            <person name="Copeland A."/>
            <person name="Lucas S."/>
            <person name="Lapidus A."/>
            <person name="Barry K."/>
            <person name="Detter J.C."/>
            <person name="Glavina Del Rio T."/>
            <person name="Hammon N."/>
            <person name="Israni S."/>
            <person name="Dalin E."/>
            <person name="Tice H."/>
            <person name="Pitluck S."/>
            <person name="Chertkov O."/>
            <person name="Brettin T."/>
            <person name="Bruce D."/>
            <person name="Han C."/>
            <person name="Schmutz J."/>
            <person name="Larimer F."/>
            <person name="Land M.L."/>
            <person name="Hauser L."/>
            <person name="Kyrpides N."/>
            <person name="Mikhailova N."/>
            <person name="Ye Q."/>
            <person name="Zhou J."/>
            <person name="Richardson P."/>
            <person name="Fields M.W."/>
        </authorList>
    </citation>
    <scope>NUCLEOTIDE SEQUENCE [LARGE SCALE GENOMIC DNA]</scope>
    <source>
        <strain evidence="11">QYMF</strain>
    </source>
</reference>
<accession>A6TLY9</accession>
<evidence type="ECO:0000256" key="1">
    <source>
        <dbReference type="ARBA" id="ARBA00010312"/>
    </source>
</evidence>
<dbReference type="PROSITE" id="PS51669">
    <property type="entry name" value="4FE4S_MOW_BIS_MGD"/>
    <property type="match status" value="1"/>
</dbReference>
<dbReference type="GO" id="GO:0043546">
    <property type="term" value="F:molybdopterin cofactor binding"/>
    <property type="evidence" value="ECO:0007669"/>
    <property type="project" value="InterPro"/>
</dbReference>
<dbReference type="Gene3D" id="3.40.50.740">
    <property type="match status" value="1"/>
</dbReference>
<dbReference type="eggNOG" id="COG0243">
    <property type="taxonomic scope" value="Bacteria"/>
</dbReference>
<dbReference type="InterPro" id="IPR006657">
    <property type="entry name" value="MoPterin_dinucl-bd_dom"/>
</dbReference>
<keyword evidence="8" id="KW-0411">Iron-sulfur</keyword>
<gene>
    <name evidence="10" type="ordered locus">Amet_0990</name>
</gene>
<evidence type="ECO:0000256" key="3">
    <source>
        <dbReference type="ARBA" id="ARBA00022505"/>
    </source>
</evidence>
<protein>
    <submittedName>
        <fullName evidence="10">Molybdopterin oxidoreductase</fullName>
    </submittedName>
</protein>
<dbReference type="InterPro" id="IPR006963">
    <property type="entry name" value="Mopterin_OxRdtase_4Fe-4S_dom"/>
</dbReference>
<dbReference type="PANTHER" id="PTHR43742:SF9">
    <property type="entry name" value="TETRATHIONATE REDUCTASE SUBUNIT A"/>
    <property type="match status" value="1"/>
</dbReference>
<dbReference type="GO" id="GO:0051539">
    <property type="term" value="F:4 iron, 4 sulfur cluster binding"/>
    <property type="evidence" value="ECO:0007669"/>
    <property type="project" value="UniProtKB-KW"/>
</dbReference>
<dbReference type="SUPFAM" id="SSF53706">
    <property type="entry name" value="Formate dehydrogenase/DMSO reductase, domains 1-3"/>
    <property type="match status" value="1"/>
</dbReference>
<evidence type="ECO:0000256" key="2">
    <source>
        <dbReference type="ARBA" id="ARBA00022485"/>
    </source>
</evidence>
<dbReference type="Gene3D" id="3.30.2070.10">
    <property type="entry name" value="Formate dehydrogenase/DMSO reductase"/>
    <property type="match status" value="1"/>
</dbReference>
<evidence type="ECO:0000256" key="6">
    <source>
        <dbReference type="ARBA" id="ARBA00023002"/>
    </source>
</evidence>
<keyword evidence="7" id="KW-0408">Iron</keyword>
<organism evidence="10 11">
    <name type="scientific">Alkaliphilus metalliredigens (strain QYMF)</name>
    <dbReference type="NCBI Taxonomy" id="293826"/>
    <lineage>
        <taxon>Bacteria</taxon>
        <taxon>Bacillati</taxon>
        <taxon>Bacillota</taxon>
        <taxon>Clostridia</taxon>
        <taxon>Peptostreptococcales</taxon>
        <taxon>Natronincolaceae</taxon>
        <taxon>Alkaliphilus</taxon>
    </lineage>
</organism>
<keyword evidence="6" id="KW-0560">Oxidoreductase</keyword>
<evidence type="ECO:0000313" key="11">
    <source>
        <dbReference type="Proteomes" id="UP000001572"/>
    </source>
</evidence>
<dbReference type="SUPFAM" id="SSF50692">
    <property type="entry name" value="ADC-like"/>
    <property type="match status" value="1"/>
</dbReference>
<dbReference type="PANTHER" id="PTHR43742">
    <property type="entry name" value="TRIMETHYLAMINE-N-OXIDE REDUCTASE"/>
    <property type="match status" value="1"/>
</dbReference>
<comment type="similarity">
    <text evidence="1">Belongs to the prokaryotic molybdopterin-containing oxidoreductase family.</text>
</comment>
<dbReference type="CDD" id="cd02757">
    <property type="entry name" value="MopB_Arsenate-R"/>
    <property type="match status" value="1"/>
</dbReference>
<dbReference type="GO" id="GO:0046872">
    <property type="term" value="F:metal ion binding"/>
    <property type="evidence" value="ECO:0007669"/>
    <property type="project" value="UniProtKB-KW"/>
</dbReference>
<dbReference type="InterPro" id="IPR006656">
    <property type="entry name" value="Mopterin_OxRdtase"/>
</dbReference>
<keyword evidence="2" id="KW-0004">4Fe-4S</keyword>
<dbReference type="RefSeq" id="WP_012062249.1">
    <property type="nucleotide sequence ID" value="NC_009633.1"/>
</dbReference>
<dbReference type="HOGENOM" id="CLU_000422_13_3_9"/>
<dbReference type="GO" id="GO:0016491">
    <property type="term" value="F:oxidoreductase activity"/>
    <property type="evidence" value="ECO:0007669"/>
    <property type="project" value="UniProtKB-KW"/>
</dbReference>
<dbReference type="OrthoDB" id="9803192at2"/>
<proteinExistence type="inferred from homology"/>
<dbReference type="AlphaFoldDB" id="A6TLY9"/>
<evidence type="ECO:0000256" key="8">
    <source>
        <dbReference type="ARBA" id="ARBA00023014"/>
    </source>
</evidence>